<evidence type="ECO:0000259" key="1">
    <source>
        <dbReference type="PROSITE" id="PS50181"/>
    </source>
</evidence>
<dbReference type="PROSITE" id="PS50181">
    <property type="entry name" value="FBOX"/>
    <property type="match status" value="1"/>
</dbReference>
<dbReference type="VEuPathDB" id="AmoebaDB:ACA1_125070"/>
<dbReference type="GO" id="GO:0019005">
    <property type="term" value="C:SCF ubiquitin ligase complex"/>
    <property type="evidence" value="ECO:0007669"/>
    <property type="project" value="TreeGrafter"/>
</dbReference>
<accession>L8GNN0</accession>
<dbReference type="PANTHER" id="PTHR12874">
    <property type="entry name" value="F-BOX ONLY PROTEIN 48-RELATED"/>
    <property type="match status" value="1"/>
</dbReference>
<name>L8GNN0_ACACF</name>
<dbReference type="SMART" id="SM00256">
    <property type="entry name" value="FBOX"/>
    <property type="match status" value="1"/>
</dbReference>
<dbReference type="GO" id="GO:0005737">
    <property type="term" value="C:cytoplasm"/>
    <property type="evidence" value="ECO:0007669"/>
    <property type="project" value="TreeGrafter"/>
</dbReference>
<reference evidence="2 3" key="1">
    <citation type="journal article" date="2013" name="Genome Biol.">
        <title>Genome of Acanthamoeba castellanii highlights extensive lateral gene transfer and early evolution of tyrosine kinase signaling.</title>
        <authorList>
            <person name="Clarke M."/>
            <person name="Lohan A.J."/>
            <person name="Liu B."/>
            <person name="Lagkouvardos I."/>
            <person name="Roy S."/>
            <person name="Zafar N."/>
            <person name="Bertelli C."/>
            <person name="Schilde C."/>
            <person name="Kianianmomeni A."/>
            <person name="Burglin T.R."/>
            <person name="Frech C."/>
            <person name="Turcotte B."/>
            <person name="Kopec K.O."/>
            <person name="Synnott J.M."/>
            <person name="Choo C."/>
            <person name="Paponov I."/>
            <person name="Finkler A."/>
            <person name="Soon Heng Tan C."/>
            <person name="Hutchins A.P."/>
            <person name="Weinmeier T."/>
            <person name="Rattei T."/>
            <person name="Chu J.S."/>
            <person name="Gimenez G."/>
            <person name="Irimia M."/>
            <person name="Rigden D.J."/>
            <person name="Fitzpatrick D.A."/>
            <person name="Lorenzo-Morales J."/>
            <person name="Bateman A."/>
            <person name="Chiu C.H."/>
            <person name="Tang P."/>
            <person name="Hegemann P."/>
            <person name="Fromm H."/>
            <person name="Raoult D."/>
            <person name="Greub G."/>
            <person name="Miranda-Saavedra D."/>
            <person name="Chen N."/>
            <person name="Nash P."/>
            <person name="Ginger M.L."/>
            <person name="Horn M."/>
            <person name="Schaap P."/>
            <person name="Caler L."/>
            <person name="Loftus B."/>
        </authorList>
    </citation>
    <scope>NUCLEOTIDE SEQUENCE [LARGE SCALE GENOMIC DNA]</scope>
    <source>
        <strain evidence="2 3">Neff</strain>
    </source>
</reference>
<dbReference type="RefSeq" id="XP_004336678.1">
    <property type="nucleotide sequence ID" value="XM_004336630.1"/>
</dbReference>
<dbReference type="Proteomes" id="UP000011083">
    <property type="component" value="Unassembled WGS sequence"/>
</dbReference>
<evidence type="ECO:0000313" key="2">
    <source>
        <dbReference type="EMBL" id="ELR14665.1"/>
    </source>
</evidence>
<dbReference type="Pfam" id="PF12937">
    <property type="entry name" value="F-box-like"/>
    <property type="match status" value="1"/>
</dbReference>
<dbReference type="EMBL" id="KB008047">
    <property type="protein sequence ID" value="ELR14665.1"/>
    <property type="molecule type" value="Genomic_DNA"/>
</dbReference>
<dbReference type="Gene3D" id="1.20.1280.50">
    <property type="match status" value="1"/>
</dbReference>
<gene>
    <name evidence="2" type="ORF">ACA1_125070</name>
</gene>
<sequence length="92" mass="10674">MEVEALPDEVLFHIFSLLTPTCLRSASLVSHQWHQVAKDNWVWKSMCEKAKLTMNSANRRKFENDWRAWYQAVQEGSFDILETDADSSGIEV</sequence>
<dbReference type="InterPro" id="IPR036047">
    <property type="entry name" value="F-box-like_dom_sf"/>
</dbReference>
<dbReference type="InterPro" id="IPR001810">
    <property type="entry name" value="F-box_dom"/>
</dbReference>
<dbReference type="GO" id="GO:0031146">
    <property type="term" value="P:SCF-dependent proteasomal ubiquitin-dependent protein catabolic process"/>
    <property type="evidence" value="ECO:0007669"/>
    <property type="project" value="TreeGrafter"/>
</dbReference>
<dbReference type="SUPFAM" id="SSF81383">
    <property type="entry name" value="F-box domain"/>
    <property type="match status" value="1"/>
</dbReference>
<keyword evidence="3" id="KW-1185">Reference proteome</keyword>
<proteinExistence type="predicted"/>
<feature type="domain" description="F-box" evidence="1">
    <location>
        <begin position="1"/>
        <end position="46"/>
    </location>
</feature>
<dbReference type="KEGG" id="acan:ACA1_125070"/>
<organism evidence="2 3">
    <name type="scientific">Acanthamoeba castellanii (strain ATCC 30010 / Neff)</name>
    <dbReference type="NCBI Taxonomy" id="1257118"/>
    <lineage>
        <taxon>Eukaryota</taxon>
        <taxon>Amoebozoa</taxon>
        <taxon>Discosea</taxon>
        <taxon>Longamoebia</taxon>
        <taxon>Centramoebida</taxon>
        <taxon>Acanthamoebidae</taxon>
        <taxon>Acanthamoeba</taxon>
    </lineage>
</organism>
<dbReference type="OrthoDB" id="192402at2759"/>
<dbReference type="AlphaFoldDB" id="L8GNN0"/>
<dbReference type="GeneID" id="14915283"/>
<evidence type="ECO:0000313" key="3">
    <source>
        <dbReference type="Proteomes" id="UP000011083"/>
    </source>
</evidence>
<protein>
    <submittedName>
        <fullName evidence="2">Fbox domain containing protein</fullName>
    </submittedName>
</protein>
<dbReference type="PANTHER" id="PTHR12874:SF9">
    <property type="entry name" value="F-BOX ONLY PROTEIN 48"/>
    <property type="match status" value="1"/>
</dbReference>